<dbReference type="EMBL" id="SMBH01000013">
    <property type="protein sequence ID" value="TCU13186.1"/>
    <property type="molecule type" value="Genomic_DNA"/>
</dbReference>
<dbReference type="RefSeq" id="WP_165928273.1">
    <property type="nucleotide sequence ID" value="NZ_SMBH01000013.1"/>
</dbReference>
<feature type="domain" description="Fucosyltransferase C-terminal" evidence="4">
    <location>
        <begin position="156"/>
        <end position="277"/>
    </location>
</feature>
<dbReference type="AlphaFoldDB" id="A0A4R3Q5P0"/>
<dbReference type="Pfam" id="PF00852">
    <property type="entry name" value="Glyco_transf_10"/>
    <property type="match status" value="1"/>
</dbReference>
<sequence>MLSEPTAFTLGSIIYAKTRENKQLIRAGFLSSAPSWNWSRQFRNFHPEWDGVRFLFSEQIESCDVLFVYDAVPGNSAFKVRAKHRVFIASEPSSVKSYLPSFLNQFDRVLTTDQNTKHLNVVFSQLGLPWLVGAWDSDGKLLDQPLGYSDFEQFSPAKTKHLSIVTSNKAFTEGHRARLAFADRIKAYFGSDVDVFGRGINGFADKLEVLAPYRYHIAIENSTSSNYWTEKLADPFLTLTYPIYHGCPNILEYFPAQSVTQINILNPDDAIQKIKKIIDSDEAERALPHLQEARKLVLNDHNLFAILAKLANELASETIPQDRGRPYRLKPERSFQPRFAKLGNAGKRLSRRLTKSLTRFFEH</sequence>
<proteinExistence type="inferred from homology"/>
<evidence type="ECO:0000259" key="4">
    <source>
        <dbReference type="Pfam" id="PF00852"/>
    </source>
</evidence>
<keyword evidence="3 5" id="KW-0808">Transferase</keyword>
<evidence type="ECO:0000256" key="3">
    <source>
        <dbReference type="ARBA" id="ARBA00022679"/>
    </source>
</evidence>
<evidence type="ECO:0000256" key="2">
    <source>
        <dbReference type="ARBA" id="ARBA00022676"/>
    </source>
</evidence>
<evidence type="ECO:0000313" key="5">
    <source>
        <dbReference type="EMBL" id="TCU13186.1"/>
    </source>
</evidence>
<dbReference type="SUPFAM" id="SSF53756">
    <property type="entry name" value="UDP-Glycosyltransferase/glycogen phosphorylase"/>
    <property type="match status" value="1"/>
</dbReference>
<dbReference type="InterPro" id="IPR001503">
    <property type="entry name" value="Glyco_trans_10"/>
</dbReference>
<dbReference type="InterPro" id="IPR055270">
    <property type="entry name" value="Glyco_tran_10_C"/>
</dbReference>
<dbReference type="GO" id="GO:0016020">
    <property type="term" value="C:membrane"/>
    <property type="evidence" value="ECO:0007669"/>
    <property type="project" value="InterPro"/>
</dbReference>
<dbReference type="PANTHER" id="PTHR11929:SF194">
    <property type="entry name" value="ALPHA-(1,3)-FUCOSYLTRANSFERASE 10"/>
    <property type="match status" value="1"/>
</dbReference>
<dbReference type="PANTHER" id="PTHR11929">
    <property type="entry name" value="ALPHA- 1,3 -FUCOSYLTRANSFERASE"/>
    <property type="match status" value="1"/>
</dbReference>
<evidence type="ECO:0000313" key="6">
    <source>
        <dbReference type="Proteomes" id="UP000294576"/>
    </source>
</evidence>
<protein>
    <submittedName>
        <fullName evidence="5">Glycosyl transferase family 10 (Putative fucosyltransferase)</fullName>
    </submittedName>
</protein>
<organism evidence="5 6">
    <name type="scientific">Rhizobium sullae</name>
    <name type="common">Rhizobium hedysari</name>
    <dbReference type="NCBI Taxonomy" id="50338"/>
    <lineage>
        <taxon>Bacteria</taxon>
        <taxon>Pseudomonadati</taxon>
        <taxon>Pseudomonadota</taxon>
        <taxon>Alphaproteobacteria</taxon>
        <taxon>Hyphomicrobiales</taxon>
        <taxon>Rhizobiaceae</taxon>
        <taxon>Rhizobium/Agrobacterium group</taxon>
        <taxon>Rhizobium</taxon>
    </lineage>
</organism>
<keyword evidence="2 5" id="KW-0328">Glycosyltransferase</keyword>
<name>A0A4R3Q5P0_RHISU</name>
<dbReference type="GO" id="GO:0046920">
    <property type="term" value="F:alpha-(1-&gt;3)-fucosyltransferase activity"/>
    <property type="evidence" value="ECO:0007669"/>
    <property type="project" value="TreeGrafter"/>
</dbReference>
<gene>
    <name evidence="5" type="ORF">EV132_113176</name>
</gene>
<dbReference type="Gene3D" id="3.40.50.11660">
    <property type="entry name" value="Glycosyl transferase family 10, C-terminal domain"/>
    <property type="match status" value="1"/>
</dbReference>
<accession>A0A4R3Q5P0</accession>
<dbReference type="InterPro" id="IPR038577">
    <property type="entry name" value="GT10-like_C_sf"/>
</dbReference>
<evidence type="ECO:0000256" key="1">
    <source>
        <dbReference type="ARBA" id="ARBA00008919"/>
    </source>
</evidence>
<comment type="similarity">
    <text evidence="1">Belongs to the glycosyltransferase 10 family.</text>
</comment>
<reference evidence="5 6" key="1">
    <citation type="submission" date="2019-03" db="EMBL/GenBank/DDBJ databases">
        <title>Genomic Encyclopedia of Type Strains, Phase IV (KMG-V): Genome sequencing to study the core and pangenomes of soil and plant-associated prokaryotes.</title>
        <authorList>
            <person name="Whitman W."/>
        </authorList>
    </citation>
    <scope>NUCLEOTIDE SEQUENCE [LARGE SCALE GENOMIC DNA]</scope>
    <source>
        <strain evidence="5 6">Hc14</strain>
    </source>
</reference>
<comment type="caution">
    <text evidence="5">The sequence shown here is derived from an EMBL/GenBank/DDBJ whole genome shotgun (WGS) entry which is preliminary data.</text>
</comment>
<dbReference type="Proteomes" id="UP000294576">
    <property type="component" value="Unassembled WGS sequence"/>
</dbReference>